<dbReference type="Proteomes" id="UP000030014">
    <property type="component" value="Unassembled WGS sequence"/>
</dbReference>
<dbReference type="AlphaFoldDB" id="A0A0A0IEF6"/>
<evidence type="ECO:0000256" key="1">
    <source>
        <dbReference type="SAM" id="Phobius"/>
    </source>
</evidence>
<feature type="transmembrane region" description="Helical" evidence="1">
    <location>
        <begin position="57"/>
        <end position="74"/>
    </location>
</feature>
<comment type="caution">
    <text evidence="2">The sequence shown here is derived from an EMBL/GenBank/DDBJ whole genome shotgun (WGS) entry which is preliminary data.</text>
</comment>
<accession>A0A0A0IEF6</accession>
<reference evidence="2 3" key="1">
    <citation type="submission" date="2014-01" db="EMBL/GenBank/DDBJ databases">
        <title>Plasmidome dynamics in the species complex Clostridium novyi sensu lato converts strains of independent lineages into distinctly different pathogens.</title>
        <authorList>
            <person name="Skarin H."/>
            <person name="Segerman B."/>
        </authorList>
    </citation>
    <scope>NUCLEOTIDE SEQUENCE [LARGE SCALE GENOMIC DNA]</scope>
    <source>
        <strain evidence="2 3">DC5</strain>
    </source>
</reference>
<name>A0A0A0IEF6_CLOBO</name>
<proteinExistence type="predicted"/>
<evidence type="ECO:0000313" key="2">
    <source>
        <dbReference type="EMBL" id="KGM99834.1"/>
    </source>
</evidence>
<feature type="transmembrane region" description="Helical" evidence="1">
    <location>
        <begin position="132"/>
        <end position="148"/>
    </location>
</feature>
<sequence length="189" mass="20617">MKKDGQKGGGKVDLNNLEGVGSMINNLMGGSGIEGLGNISKMVGLLGNSGGRGFPGFGGRYILILFIFLIAIFGNRGNCQNTNNYPQYSCYCYKKGNHKDHKKNCCCCYCEPNNYCGCNTNSCNYGGNCGSFGGYGNIIFIILILLLVRGGRRACDIEEDASDDIFNFDARDVKETDEEIEFVDAKEEE</sequence>
<gene>
    <name evidence="2" type="ORF">Z955_05830</name>
</gene>
<evidence type="ECO:0000313" key="3">
    <source>
        <dbReference type="Proteomes" id="UP000030014"/>
    </source>
</evidence>
<keyword evidence="1" id="KW-1133">Transmembrane helix</keyword>
<organism evidence="2 3">
    <name type="scientific">Clostridium botulinum C/D str. DC5</name>
    <dbReference type="NCBI Taxonomy" id="1443128"/>
    <lineage>
        <taxon>Bacteria</taxon>
        <taxon>Bacillati</taxon>
        <taxon>Bacillota</taxon>
        <taxon>Clostridia</taxon>
        <taxon>Eubacteriales</taxon>
        <taxon>Clostridiaceae</taxon>
        <taxon>Clostridium</taxon>
    </lineage>
</organism>
<keyword evidence="1" id="KW-0472">Membrane</keyword>
<keyword evidence="1" id="KW-0812">Transmembrane</keyword>
<dbReference type="EMBL" id="JDRY01000028">
    <property type="protein sequence ID" value="KGM99834.1"/>
    <property type="molecule type" value="Genomic_DNA"/>
</dbReference>
<protein>
    <submittedName>
        <fullName evidence="2">Uncharacterized protein</fullName>
    </submittedName>
</protein>